<keyword evidence="1 5" id="KW-0456">Lyase</keyword>
<dbReference type="AlphaFoldDB" id="A0A562PTF4"/>
<dbReference type="EMBL" id="VLKW01000004">
    <property type="protein sequence ID" value="TWI47689.1"/>
    <property type="molecule type" value="Genomic_DNA"/>
</dbReference>
<dbReference type="OrthoDB" id="9806955at2"/>
<dbReference type="Proteomes" id="UP000315112">
    <property type="component" value="Unassembled WGS sequence"/>
</dbReference>
<reference evidence="5 6" key="1">
    <citation type="journal article" date="2015" name="Stand. Genomic Sci.">
        <title>Genomic Encyclopedia of Bacterial and Archaeal Type Strains, Phase III: the genomes of soil and plant-associated and newly described type strains.</title>
        <authorList>
            <person name="Whitman W.B."/>
            <person name="Woyke T."/>
            <person name="Klenk H.P."/>
            <person name="Zhou Y."/>
            <person name="Lilburn T.G."/>
            <person name="Beck B.J."/>
            <person name="De Vos P."/>
            <person name="Vandamme P."/>
            <person name="Eisen J.A."/>
            <person name="Garrity G."/>
            <person name="Hugenholtz P."/>
            <person name="Kyrpides N.C."/>
        </authorList>
    </citation>
    <scope>NUCLEOTIDE SEQUENCE [LARGE SCALE GENOMIC DNA]</scope>
    <source>
        <strain evidence="5 6">CGMCC 1.10685</strain>
    </source>
</reference>
<sequence length="518" mass="55940">MHLADIQSARRAVRFDRNRLTIEDIVAIAQGQASAELSPDPDFRAAIARGADFLDRLLREDGNVYGVTTGYGDSCTVTIPPDLVAELPHHLYTYHGCGAGRYFDPAETRAILAARLASLAKGYSGVSVELLLQITRLLDAGLLPLIPAEGSVGASGDLTPLSYLAAVLCGEREVWRNGQIVDAAIALREAGITPLKLRPKEGLAIMNGTAVMTALACLAYDRAEYLVRLATRITALASYALDGNAHHFDEVLFSVKPHAGMQGVAAMLRTDLPTTVWERNGKRLQDRYSIRCAPHVIGVLADALPFFRANIENELNSANDNPLIDGDNERVLHGGHFYGGHIAFAMDGMKNAVANIADLLDRQMALLVDARYNNGLPANLSGSTGPRAAINHGLKALQISASAWTAEALKLTMPASVFSRSTECHNQDKVSMGTIAARDCLRVLELTEQVVAALLVTVRQGAWLRARVTPELALQPHLVQMVEALGIAPIEEDRRLDGEIRALVGKIRGKAWELYAQG</sequence>
<dbReference type="InterPro" id="IPR001106">
    <property type="entry name" value="Aromatic_Lyase"/>
</dbReference>
<dbReference type="RefSeq" id="WP_145875697.1">
    <property type="nucleotide sequence ID" value="NZ_CP046904.1"/>
</dbReference>
<dbReference type="EC" id="4.3.1.23" evidence="3"/>
<reference evidence="4 7" key="3">
    <citation type="submission" date="2019-12" db="EMBL/GenBank/DDBJ databases">
        <title>Draft Genome Sequences of Six Type Strains of the Genus Massilia.</title>
        <authorList>
            <person name="Miess H."/>
            <person name="Frediansyah A."/>
            <person name="Goeker M."/>
            <person name="Gross H."/>
        </authorList>
    </citation>
    <scope>NUCLEOTIDE SEQUENCE [LARGE SCALE GENOMIC DNA]</scope>
    <source>
        <strain evidence="4 7">DSM 26639</strain>
    </source>
</reference>
<dbReference type="InterPro" id="IPR022313">
    <property type="entry name" value="Phe/His_NH3-lyase_AS"/>
</dbReference>
<dbReference type="EMBL" id="CP046904">
    <property type="protein sequence ID" value="QGZ39042.1"/>
    <property type="molecule type" value="Genomic_DNA"/>
</dbReference>
<name>A0A562PTF4_9BURK</name>
<dbReference type="FunFam" id="1.10.275.10:FF:000005">
    <property type="entry name" value="Histidine ammonia-lyase"/>
    <property type="match status" value="1"/>
</dbReference>
<evidence type="ECO:0000256" key="2">
    <source>
        <dbReference type="ARBA" id="ARBA00052500"/>
    </source>
</evidence>
<evidence type="ECO:0000313" key="5">
    <source>
        <dbReference type="EMBL" id="TWI47689.1"/>
    </source>
</evidence>
<evidence type="ECO:0000313" key="4">
    <source>
        <dbReference type="EMBL" id="QGZ39042.1"/>
    </source>
</evidence>
<dbReference type="Gene3D" id="1.10.275.10">
    <property type="entry name" value="Fumarase/aspartase (N-terminal domain)"/>
    <property type="match status" value="1"/>
</dbReference>
<dbReference type="Pfam" id="PF00221">
    <property type="entry name" value="Lyase_aromatic"/>
    <property type="match status" value="1"/>
</dbReference>
<accession>A0A562PTF4</accession>
<evidence type="ECO:0000256" key="3">
    <source>
        <dbReference type="ARBA" id="ARBA00066365"/>
    </source>
</evidence>
<comment type="catalytic activity">
    <reaction evidence="2">
        <text>L-tyrosine = (E)-4-coumarate + NH4(+)</text>
        <dbReference type="Rhea" id="RHEA:24906"/>
        <dbReference type="ChEBI" id="CHEBI:12876"/>
        <dbReference type="ChEBI" id="CHEBI:28938"/>
        <dbReference type="ChEBI" id="CHEBI:58315"/>
        <dbReference type="EC" id="4.3.1.23"/>
    </reaction>
</comment>
<keyword evidence="7" id="KW-1185">Reference proteome</keyword>
<gene>
    <name evidence="4" type="ORF">GO485_08260</name>
    <name evidence="5" type="ORF">IP92_02749</name>
</gene>
<proteinExistence type="predicted"/>
<dbReference type="Gene3D" id="1.20.200.10">
    <property type="entry name" value="Fumarase/aspartase (Central domain)"/>
    <property type="match status" value="1"/>
</dbReference>
<dbReference type="CDD" id="cd00332">
    <property type="entry name" value="PAL-HAL"/>
    <property type="match status" value="1"/>
</dbReference>
<evidence type="ECO:0000256" key="1">
    <source>
        <dbReference type="ARBA" id="ARBA00023239"/>
    </source>
</evidence>
<dbReference type="SUPFAM" id="SSF48557">
    <property type="entry name" value="L-aspartase-like"/>
    <property type="match status" value="1"/>
</dbReference>
<dbReference type="FunFam" id="1.20.200.10:FF:000012">
    <property type="entry name" value="Tyrosine ammonia-lyase"/>
    <property type="match status" value="1"/>
</dbReference>
<dbReference type="InterPro" id="IPR008948">
    <property type="entry name" value="L-Aspartase-like"/>
</dbReference>
<dbReference type="InterPro" id="IPR024083">
    <property type="entry name" value="Fumarase/histidase_N"/>
</dbReference>
<evidence type="ECO:0000313" key="7">
    <source>
        <dbReference type="Proteomes" id="UP000437862"/>
    </source>
</evidence>
<dbReference type="Proteomes" id="UP000437862">
    <property type="component" value="Chromosome"/>
</dbReference>
<protein>
    <recommendedName>
        <fullName evidence="3">tyrosine ammonia-lyase</fullName>
        <ecNumber evidence="3">4.3.1.23</ecNumber>
    </recommendedName>
</protein>
<evidence type="ECO:0000313" key="6">
    <source>
        <dbReference type="Proteomes" id="UP000315112"/>
    </source>
</evidence>
<dbReference type="PANTHER" id="PTHR10362">
    <property type="entry name" value="HISTIDINE AMMONIA-LYASE"/>
    <property type="match status" value="1"/>
</dbReference>
<organism evidence="5 6">
    <name type="scientific">Pseudoduganella flava</name>
    <dbReference type="NCBI Taxonomy" id="871742"/>
    <lineage>
        <taxon>Bacteria</taxon>
        <taxon>Pseudomonadati</taxon>
        <taxon>Pseudomonadota</taxon>
        <taxon>Betaproteobacteria</taxon>
        <taxon>Burkholderiales</taxon>
        <taxon>Oxalobacteraceae</taxon>
        <taxon>Telluria group</taxon>
        <taxon>Pseudoduganella</taxon>
    </lineage>
</organism>
<dbReference type="GO" id="GO:0052883">
    <property type="term" value="F:tyrosine ammonia-lyase activity"/>
    <property type="evidence" value="ECO:0007669"/>
    <property type="project" value="UniProtKB-EC"/>
</dbReference>
<dbReference type="PROSITE" id="PS00488">
    <property type="entry name" value="PAL_HISTIDASE"/>
    <property type="match status" value="1"/>
</dbReference>
<dbReference type="GO" id="GO:0044550">
    <property type="term" value="P:secondary metabolite biosynthetic process"/>
    <property type="evidence" value="ECO:0007669"/>
    <property type="project" value="UniProtKB-ARBA"/>
</dbReference>
<reference evidence="5" key="2">
    <citation type="submission" date="2019-07" db="EMBL/GenBank/DDBJ databases">
        <authorList>
            <person name="Whitman W."/>
            <person name="Huntemann M."/>
            <person name="Clum A."/>
            <person name="Pillay M."/>
            <person name="Palaniappan K."/>
            <person name="Varghese N."/>
            <person name="Mikhailova N."/>
            <person name="Stamatis D."/>
            <person name="Reddy T."/>
            <person name="Daum C."/>
            <person name="Shapiro N."/>
            <person name="Ivanova N."/>
            <person name="Kyrpides N."/>
            <person name="Woyke T."/>
        </authorList>
    </citation>
    <scope>NUCLEOTIDE SEQUENCE</scope>
    <source>
        <strain evidence="5">CGMCC 1.10685</strain>
    </source>
</reference>